<dbReference type="Gene3D" id="2.60.40.10">
    <property type="entry name" value="Immunoglobulins"/>
    <property type="match status" value="10"/>
</dbReference>
<dbReference type="InterPro" id="IPR057470">
    <property type="entry name" value="Ig_CFAP65_7th"/>
</dbReference>
<dbReference type="HOGENOM" id="CLU_323553_0_0_1"/>
<dbReference type="PANTHER" id="PTHR46127:SF1">
    <property type="entry name" value="CILIA- AND FLAGELLA-ASSOCIATED PROTEIN 65"/>
    <property type="match status" value="1"/>
</dbReference>
<dbReference type="STRING" id="8090.ENSORLP00000022854"/>
<dbReference type="InterPro" id="IPR057467">
    <property type="entry name" value="Ig_CFAP65_8th"/>
</dbReference>
<dbReference type="CTD" id="255101"/>
<dbReference type="Proteomes" id="UP000001038">
    <property type="component" value="Chromosome 21"/>
</dbReference>
<protein>
    <submittedName>
        <fullName evidence="7">Cilia and flagella associated protein 65</fullName>
    </submittedName>
</protein>
<dbReference type="GO" id="GO:0005737">
    <property type="term" value="C:cytoplasm"/>
    <property type="evidence" value="ECO:0000318"/>
    <property type="project" value="GO_Central"/>
</dbReference>
<evidence type="ECO:0000259" key="6">
    <source>
        <dbReference type="Pfam" id="PF25249"/>
    </source>
</evidence>
<evidence type="ECO:0000259" key="5">
    <source>
        <dbReference type="Pfam" id="PF25248"/>
    </source>
</evidence>
<reference evidence="7" key="3">
    <citation type="submission" date="2025-09" db="UniProtKB">
        <authorList>
            <consortium name="Ensembl"/>
        </authorList>
    </citation>
    <scope>IDENTIFICATION</scope>
    <source>
        <strain evidence="7">Hd-rR</strain>
    </source>
</reference>
<accession>H2MVL2</accession>
<evidence type="ECO:0000259" key="3">
    <source>
        <dbReference type="Pfam" id="PF24507"/>
    </source>
</evidence>
<dbReference type="KEGG" id="ola:101174962"/>
<feature type="domain" description="CFAP65 seventh Ig-like" evidence="6">
    <location>
        <begin position="821"/>
        <end position="892"/>
    </location>
</feature>
<dbReference type="Bgee" id="ENSORLG00000018250">
    <property type="expression patterns" value="Expressed in testis and 4 other cell types or tissues"/>
</dbReference>
<dbReference type="RefSeq" id="XP_020568671.1">
    <property type="nucleotide sequence ID" value="XM_020713012.1"/>
</dbReference>
<feature type="compositionally biased region" description="Polar residues" evidence="1">
    <location>
        <begin position="1509"/>
        <end position="1521"/>
    </location>
</feature>
<dbReference type="Pfam" id="PF24507">
    <property type="entry name" value="Ig_CFAP65_4th"/>
    <property type="match status" value="1"/>
</dbReference>
<feature type="domain" description="CFAP65 fourth Ig-like" evidence="3">
    <location>
        <begin position="414"/>
        <end position="506"/>
    </location>
</feature>
<dbReference type="Pfam" id="PF25249">
    <property type="entry name" value="Ig_CFAP65_7th"/>
    <property type="match status" value="1"/>
</dbReference>
<dbReference type="InterPro" id="IPR013783">
    <property type="entry name" value="Ig-like_fold"/>
</dbReference>
<dbReference type="InterPro" id="IPR058536">
    <property type="entry name" value="Ig_CFAP65_4th"/>
</dbReference>
<evidence type="ECO:0000313" key="7">
    <source>
        <dbReference type="Ensembl" id="ENSORLP00000022854.2"/>
    </source>
</evidence>
<dbReference type="GO" id="GO:0007288">
    <property type="term" value="P:sperm axoneme assembly"/>
    <property type="evidence" value="ECO:0000318"/>
    <property type="project" value="GO_Central"/>
</dbReference>
<dbReference type="OrthoDB" id="415597at2759"/>
<evidence type="ECO:0000313" key="8">
    <source>
        <dbReference type="Proteomes" id="UP000001038"/>
    </source>
</evidence>
<dbReference type="InterPro" id="IPR052614">
    <property type="entry name" value="CFAP65"/>
</dbReference>
<evidence type="ECO:0000256" key="1">
    <source>
        <dbReference type="SAM" id="MobiDB-lite"/>
    </source>
</evidence>
<dbReference type="Pfam" id="PF24816">
    <property type="entry name" value="Ig_CFAP65__9th"/>
    <property type="match status" value="1"/>
</dbReference>
<gene>
    <name evidence="7" type="primary">cfap65</name>
</gene>
<reference evidence="7 8" key="1">
    <citation type="journal article" date="2007" name="Nature">
        <title>The medaka draft genome and insights into vertebrate genome evolution.</title>
        <authorList>
            <person name="Kasahara M."/>
            <person name="Naruse K."/>
            <person name="Sasaki S."/>
            <person name="Nakatani Y."/>
            <person name="Qu W."/>
            <person name="Ahsan B."/>
            <person name="Yamada T."/>
            <person name="Nagayasu Y."/>
            <person name="Doi K."/>
            <person name="Kasai Y."/>
            <person name="Jindo T."/>
            <person name="Kobayashi D."/>
            <person name="Shimada A."/>
            <person name="Toyoda A."/>
            <person name="Kuroki Y."/>
            <person name="Fujiyama A."/>
            <person name="Sasaki T."/>
            <person name="Shimizu A."/>
            <person name="Asakawa S."/>
            <person name="Shimizu N."/>
            <person name="Hashimoto S."/>
            <person name="Yang J."/>
            <person name="Lee Y."/>
            <person name="Matsushima K."/>
            <person name="Sugano S."/>
            <person name="Sakaizumi M."/>
            <person name="Narita T."/>
            <person name="Ohishi K."/>
            <person name="Haga S."/>
            <person name="Ohta F."/>
            <person name="Nomoto H."/>
            <person name="Nogata K."/>
            <person name="Morishita T."/>
            <person name="Endo T."/>
            <person name="Shin-I T."/>
            <person name="Takeda H."/>
            <person name="Morishita S."/>
            <person name="Kohara Y."/>
        </authorList>
    </citation>
    <scope>NUCLEOTIDE SEQUENCE [LARGE SCALE GENOMIC DNA]</scope>
    <source>
        <strain evidence="7 8">Hd-rR</strain>
    </source>
</reference>
<feature type="region of interest" description="Disordered" evidence="1">
    <location>
        <begin position="1497"/>
        <end position="1521"/>
    </location>
</feature>
<dbReference type="GeneTree" id="ENSGT00430000031142"/>
<dbReference type="PANTHER" id="PTHR46127">
    <property type="entry name" value="CILIA- AND FLAGELLA-ASSOCIATED PROTEIN 65"/>
    <property type="match status" value="1"/>
</dbReference>
<organism evidence="7 8">
    <name type="scientific">Oryzias latipes</name>
    <name type="common">Japanese rice fish</name>
    <name type="synonym">Japanese killifish</name>
    <dbReference type="NCBI Taxonomy" id="8090"/>
    <lineage>
        <taxon>Eukaryota</taxon>
        <taxon>Metazoa</taxon>
        <taxon>Chordata</taxon>
        <taxon>Craniata</taxon>
        <taxon>Vertebrata</taxon>
        <taxon>Euteleostomi</taxon>
        <taxon>Actinopterygii</taxon>
        <taxon>Neopterygii</taxon>
        <taxon>Teleostei</taxon>
        <taxon>Neoteleostei</taxon>
        <taxon>Acanthomorphata</taxon>
        <taxon>Ovalentaria</taxon>
        <taxon>Atherinomorphae</taxon>
        <taxon>Beloniformes</taxon>
        <taxon>Adrianichthyidae</taxon>
        <taxon>Oryziinae</taxon>
        <taxon>Oryzias</taxon>
    </lineage>
</organism>
<feature type="domain" description="CFAP65-like ninth Ig-like" evidence="4">
    <location>
        <begin position="1044"/>
        <end position="1214"/>
    </location>
</feature>
<dbReference type="Pfam" id="PF24291">
    <property type="entry name" value="Ig_CFAP65"/>
    <property type="match status" value="1"/>
</dbReference>
<dbReference type="eggNOG" id="ENOG502QSJW">
    <property type="taxonomic scope" value="Eukaryota"/>
</dbReference>
<dbReference type="Pfam" id="PF25248">
    <property type="entry name" value="Ig_CFAP65_8th"/>
    <property type="match status" value="1"/>
</dbReference>
<evidence type="ECO:0000259" key="2">
    <source>
        <dbReference type="Pfam" id="PF24291"/>
    </source>
</evidence>
<proteinExistence type="predicted"/>
<name>H2MVL2_ORYLA</name>
<dbReference type="GeneID" id="101174962"/>
<feature type="domain" description="CFAP65 tenth Ig-like" evidence="2">
    <location>
        <begin position="1222"/>
        <end position="1333"/>
    </location>
</feature>
<dbReference type="Ensembl" id="ENSORLT00000022855.2">
    <property type="protein sequence ID" value="ENSORLP00000022854.2"/>
    <property type="gene ID" value="ENSORLG00000018250.2"/>
</dbReference>
<dbReference type="InterPro" id="IPR056344">
    <property type="entry name" value="Ig_CFAP65-like_9th"/>
</dbReference>
<dbReference type="GO" id="GO:0036126">
    <property type="term" value="C:sperm flagellum"/>
    <property type="evidence" value="ECO:0000318"/>
    <property type="project" value="GO_Central"/>
</dbReference>
<dbReference type="InterPro" id="IPR056305">
    <property type="entry name" value="Ig_CFAP65_10th"/>
</dbReference>
<feature type="region of interest" description="Disordered" evidence="1">
    <location>
        <begin position="1707"/>
        <end position="1726"/>
    </location>
</feature>
<feature type="domain" description="CFAP65 eight Ig-like" evidence="5">
    <location>
        <begin position="922"/>
        <end position="1041"/>
    </location>
</feature>
<evidence type="ECO:0000259" key="4">
    <source>
        <dbReference type="Pfam" id="PF24816"/>
    </source>
</evidence>
<dbReference type="InParanoid" id="H2MVL2"/>
<sequence>MTTAFICCHSNVRTRKRFYCRKGEFLYSSVHRGMSAEAREHEALPAKPPRAGKDVKCLMSQDSDFHHRRKDVRKLRRAFGQRRCFLGLETRTELVWEDWEPGGEFTKSLVLRNVCNKLHKLNIRPPETGFFQSFVPHTVLLSPGISYSIPVTFKPLQRCEYEDSIEFQSTEGKFPVNLRAITPSHSLKAPESVLLPLCAVQHSSQAQFLLKNLSKLQTSFLWDCAAPFRISPARGLLKPEQACSITVVFEPQEALVFQQQAHCKFGEEEAWTDSCSVLLQGGAKFPHLQLKSPTSTEETDHRGAVLQFGPVAVGHSLCKSLEIFNPSLVQVSFSLSRLPGVAPVLGSEFSCDVTEGVLAPGASLQASVTYSPAEVDAVSVEYLSLTYRGALSNAQIKLTGRCTGPDVSLSSSVVDFGSVGEQQSAAQTLQLLNSSSVAAVYQWELNNANSVFSIHPAGGTVPPQSRIKVTAVYRPRSVLAHCRRVVCLILHREPLFLDLVGSCHSELQKPATLEPGYLKLLHGGHPGDTQPHPSAKVEQLEGHAPMLEEPNKTANAAVVRPTPPMEELFRVYTGSSELFSATSPPHVSVTPLELLFHHRLASSFSTDDSSSQYVSIKNHSSCKLSLVWTLVKDSPFTLSPSSCDLAPLKSTSFLVTYAPKQLNTLHGGQLECFAFRKVSPGVGPPGPPWCGTVRVIGHSFQPGKEHFQPNCSVTPTNVRFPALAVVSYRTVLLQNNGGQPLTFCLDRRPDSPFAESVHVLPSCGLIQPGHHQILTLRAVPTEDSPKQGFTVSLRLNAADFTQKLSVLSVLEKPRVSLDCGHTLYFHPTAVGSETQRRHHVRNLSRLPLRFQWNVPESHLNLFCVKPDAGVLHPNESSMQVWSFHPVSEKTHQVKPTLTFWPVQSDGSEISQLTLEVVGMGSYGSIKAENPVLDVGEVLVGTSRLIEVPLVNDSPCPVSFRLTVQQKLTGICSASDSEAERRALQLHSDGGTIHSRCKTTLRSTLRAGRRARYLWTISYQVLDAKGFAPHPPQMLCEVRAEGVIPVLQVVDACSSGAAATISKRHMWKLFSLDRFNEHVRSAGLSFQMAPKQCSLHAKVLLDFNFSSSSLNSDPSEFMLMFQNPGSVPVDWAFLLPENHQIELDCWTDGAEFSNVELHEESEENPFSISPCSGTLLPGQQRAVCFSYRHDLSGSHWLPVVFRLSHGREMWLNFRGVTASLDQPCLHFASSQHVFTSVAIGDCSPPIQMYEIHNSGAVSGRYEVDSAALLQLQEDNFNHPVLRCLNPRGKVRPGGSAVLEWIFSPLEAKVYHMDVPVHIQDSSSTLLRFEGRGLQALKLNPSDSWDCEATVRSVQRRPFPGQVLFLSEDSVSLGDIPVLVPSSRILFLTNTSHTDSAVYTWLFPQQSLQISPERGRVRPGGCDLCVLTFTPSDYPTVYQLDLVCQVTPEAELTGYHKALDLWEEEKKRQLEEFMITDPNVFERLILLIEKEPRGLPRGIRKGKTLPPICPTESSKTADSLCTKQSRAERRKKVRIWRRPEPPRPALLHLNVAAQSHAPQVYRTHLPEQFRKHCRYLHLMDTERTASTPPPAGQPASLHGPGTDVMMDILSSLLRDILEDSVFLQSLRTLASKPLVYHPAETSSCSPTPTPLLPASACGGGTARPAQTSPSERVPVHAAEAILRNTLQNLMMAAVKGELVITAPPRGVFLPPPSMRNRLRTRDRRQVDE</sequence>
<keyword evidence="8" id="KW-1185">Reference proteome</keyword>
<reference evidence="7" key="2">
    <citation type="submission" date="2025-08" db="UniProtKB">
        <authorList>
            <consortium name="Ensembl"/>
        </authorList>
    </citation>
    <scope>IDENTIFICATION</scope>
    <source>
        <strain evidence="7">Hd-rR</strain>
    </source>
</reference>